<evidence type="ECO:0000256" key="4">
    <source>
        <dbReference type="ARBA" id="ARBA00022898"/>
    </source>
</evidence>
<organism evidence="7 8">
    <name type="scientific">Cellvibrio fibrivorans</name>
    <dbReference type="NCBI Taxonomy" id="126350"/>
    <lineage>
        <taxon>Bacteria</taxon>
        <taxon>Pseudomonadati</taxon>
        <taxon>Pseudomonadota</taxon>
        <taxon>Gammaproteobacteria</taxon>
        <taxon>Cellvibrionales</taxon>
        <taxon>Cellvibrionaceae</taxon>
        <taxon>Cellvibrio</taxon>
    </lineage>
</organism>
<evidence type="ECO:0000313" key="8">
    <source>
        <dbReference type="Proteomes" id="UP001253595"/>
    </source>
</evidence>
<dbReference type="RefSeq" id="WP_310068362.1">
    <property type="nucleotide sequence ID" value="NZ_JAVDVX010000001.1"/>
</dbReference>
<evidence type="ECO:0000256" key="1">
    <source>
        <dbReference type="ARBA" id="ARBA00001933"/>
    </source>
</evidence>
<keyword evidence="3" id="KW-0210">Decarboxylase</keyword>
<dbReference type="SUPFAM" id="SSF53383">
    <property type="entry name" value="PLP-dependent transferases"/>
    <property type="match status" value="1"/>
</dbReference>
<dbReference type="PANTHER" id="PTHR11999">
    <property type="entry name" value="GROUP II PYRIDOXAL-5-PHOSPHATE DECARBOXYLASE"/>
    <property type="match status" value="1"/>
</dbReference>
<comment type="similarity">
    <text evidence="2 6">Belongs to the group II decarboxylase family.</text>
</comment>
<dbReference type="EMBL" id="JAVDVX010000001">
    <property type="protein sequence ID" value="MDR7088560.1"/>
    <property type="molecule type" value="Genomic_DNA"/>
</dbReference>
<dbReference type="Pfam" id="PF00282">
    <property type="entry name" value="Pyridoxal_deC"/>
    <property type="match status" value="1"/>
</dbReference>
<dbReference type="Gene3D" id="3.90.1150.10">
    <property type="entry name" value="Aspartate Aminotransferase, domain 1"/>
    <property type="match status" value="1"/>
</dbReference>
<comment type="cofactor">
    <cofactor evidence="1 6">
        <name>pyridoxal 5'-phosphate</name>
        <dbReference type="ChEBI" id="CHEBI:597326"/>
    </cofactor>
</comment>
<dbReference type="Gene3D" id="3.40.640.10">
    <property type="entry name" value="Type I PLP-dependent aspartate aminotransferase-like (Major domain)"/>
    <property type="match status" value="1"/>
</dbReference>
<dbReference type="InterPro" id="IPR002129">
    <property type="entry name" value="PyrdxlP-dep_de-COase"/>
</dbReference>
<dbReference type="InterPro" id="IPR010977">
    <property type="entry name" value="Aromatic_deC"/>
</dbReference>
<dbReference type="Proteomes" id="UP001253595">
    <property type="component" value="Unassembled WGS sequence"/>
</dbReference>
<dbReference type="PRINTS" id="PR00800">
    <property type="entry name" value="YHDCRBOXLASE"/>
</dbReference>
<keyword evidence="4 6" id="KW-0663">Pyridoxal phosphate</keyword>
<comment type="caution">
    <text evidence="7">The sequence shown here is derived from an EMBL/GenBank/DDBJ whole genome shotgun (WGS) entry which is preliminary data.</text>
</comment>
<dbReference type="PANTHER" id="PTHR11999:SF70">
    <property type="entry name" value="MIP05841P"/>
    <property type="match status" value="1"/>
</dbReference>
<evidence type="ECO:0000256" key="5">
    <source>
        <dbReference type="ARBA" id="ARBA00023239"/>
    </source>
</evidence>
<keyword evidence="5 6" id="KW-0456">Lyase</keyword>
<accession>A0ABU1UTQ2</accession>
<reference evidence="7 8" key="1">
    <citation type="submission" date="2023-07" db="EMBL/GenBank/DDBJ databases">
        <title>Sorghum-associated microbial communities from plants grown in Nebraska, USA.</title>
        <authorList>
            <person name="Schachtman D."/>
        </authorList>
    </citation>
    <scope>NUCLEOTIDE SEQUENCE [LARGE SCALE GENOMIC DNA]</scope>
    <source>
        <strain evidence="7 8">BE190</strain>
    </source>
</reference>
<sequence>MSGESIQSERTDSYFSESIAKISEFLSGIYDDPSKISLVASNCKSSEISAAPLNGESTDNLLEELFARFEHNFCNVFNPAYFGYISPRPHPLGVIGDFLALGVNQTPGAWRAGPAATKIELEVLAWFRHLFNIPQPDSEFPGGIFTGGGTIANLIALKLARDAANPDSKINGILPSCRVYCSNDSHFSIDKSIDFLGIGRRNLVKISVDSQGLVNLEELRLAIESDIEKGYHPIAIIGTVGTTATAAIEPIRELSAIAKEFKCWFHVDAAAGLPYAACAEIRESMKGIELADSITFDPCKWMFMSFGVGCLLVRDGRRLFDSCSAGGGYWEDKEELDLFQQNLYGTRQFRSLGIWMLLRGLGFNGYRKLLLNVLDCTALFQSLVKADSRFILLEKNSKLPVICFKTANMGIEKELVEYCQNHNICYPTLLNWNDEYYLRFAFSNYEISPEKVKSIYQEICLAYDRLSQAR</sequence>
<dbReference type="InterPro" id="IPR015422">
    <property type="entry name" value="PyrdxlP-dep_Trfase_small"/>
</dbReference>
<evidence type="ECO:0000256" key="3">
    <source>
        <dbReference type="ARBA" id="ARBA00022793"/>
    </source>
</evidence>
<evidence type="ECO:0000256" key="6">
    <source>
        <dbReference type="RuleBase" id="RU000382"/>
    </source>
</evidence>
<name>A0ABU1UTQ2_9GAMM</name>
<dbReference type="InterPro" id="IPR015424">
    <property type="entry name" value="PyrdxlP-dep_Trfase"/>
</dbReference>
<dbReference type="Gene3D" id="3.90.1150.170">
    <property type="match status" value="1"/>
</dbReference>
<gene>
    <name evidence="7" type="ORF">J2X05_000563</name>
</gene>
<dbReference type="InterPro" id="IPR015421">
    <property type="entry name" value="PyrdxlP-dep_Trfase_major"/>
</dbReference>
<proteinExistence type="inferred from homology"/>
<evidence type="ECO:0000256" key="2">
    <source>
        <dbReference type="ARBA" id="ARBA00009533"/>
    </source>
</evidence>
<evidence type="ECO:0000313" key="7">
    <source>
        <dbReference type="EMBL" id="MDR7088560.1"/>
    </source>
</evidence>
<protein>
    <submittedName>
        <fullName evidence="7">Glutamate/tyrosine decarboxylase-like PLP-dependent enzyme</fullName>
    </submittedName>
</protein>
<keyword evidence="8" id="KW-1185">Reference proteome</keyword>